<dbReference type="Proteomes" id="UP000317410">
    <property type="component" value="Unassembled WGS sequence"/>
</dbReference>
<dbReference type="InterPro" id="IPR003870">
    <property type="entry name" value="DUF222"/>
</dbReference>
<protein>
    <recommendedName>
        <fullName evidence="1">DUF222 domain-containing protein</fullName>
    </recommendedName>
</protein>
<reference evidence="2 3" key="1">
    <citation type="submission" date="2019-06" db="EMBL/GenBank/DDBJ databases">
        <title>Whole genome shotgun sequence of Microbacterium liquefaciens NBRC 15037.</title>
        <authorList>
            <person name="Hosoyama A."/>
            <person name="Uohara A."/>
            <person name="Ohji S."/>
            <person name="Ichikawa N."/>
        </authorList>
    </citation>
    <scope>NUCLEOTIDE SEQUENCE [LARGE SCALE GENOMIC DNA]</scope>
    <source>
        <strain evidence="2 3">NBRC 15037</strain>
    </source>
</reference>
<name>A0A4Y4B6H1_MICMQ</name>
<evidence type="ECO:0000313" key="2">
    <source>
        <dbReference type="EMBL" id="GEC76118.1"/>
    </source>
</evidence>
<accession>A0A4Y4B6H1</accession>
<gene>
    <name evidence="2" type="ORF">MLI01_22630</name>
</gene>
<feature type="domain" description="DUF222" evidence="1">
    <location>
        <begin position="175"/>
        <end position="418"/>
    </location>
</feature>
<dbReference type="EMBL" id="BJNQ01000015">
    <property type="protein sequence ID" value="GEC76118.1"/>
    <property type="molecule type" value="Genomic_DNA"/>
</dbReference>
<organism evidence="2 3">
    <name type="scientific">Microbacterium maritypicum</name>
    <name type="common">Microbacterium liquefaciens</name>
    <dbReference type="NCBI Taxonomy" id="33918"/>
    <lineage>
        <taxon>Bacteria</taxon>
        <taxon>Bacillati</taxon>
        <taxon>Actinomycetota</taxon>
        <taxon>Actinomycetes</taxon>
        <taxon>Micrococcales</taxon>
        <taxon>Microbacteriaceae</taxon>
        <taxon>Microbacterium</taxon>
    </lineage>
</organism>
<evidence type="ECO:0000259" key="1">
    <source>
        <dbReference type="Pfam" id="PF02720"/>
    </source>
</evidence>
<comment type="caution">
    <text evidence="2">The sequence shown here is derived from an EMBL/GenBank/DDBJ whole genome shotgun (WGS) entry which is preliminary data.</text>
</comment>
<evidence type="ECO:0000313" key="3">
    <source>
        <dbReference type="Proteomes" id="UP000317410"/>
    </source>
</evidence>
<proteinExistence type="predicted"/>
<sequence>MTTPVEMLGQTAADLDALLRSDVVVGLPDDAKMQLLRVAGEVQRRVEALVVETVASVDARPAGSGAVAFCGRFGCRTMGELLQRVLRTDAAGAGRVGKAAKAVRREVELSSGVRLPARWPAMRAAMLDGAVGVAGLLAATGPVEHAPVRVGTADRLLADAELAAYARGCAVAAQGADDGRRADADAAVDGEEAPPATPEDLRTLAQVIVQYLDPDGAEPADDIAMRARGIILGRAKDGVIPIRGGLLPEVAGQLQRIFDAYLNPRVDGPSAPGVVFQPSVLVDHDEAASTGAVGGTGDDVLPSDDPARMVDTRSRAQKQHDTLAAVLGIAARHDEMPRLGGAAPTLVVTVTADDYIAGRGWAHVDGIDVPVSVRTAAHIACAGGVRRVLFDPAGRIIGIDTSDRIFSAHQRRAITLRDHECLVRRERLRFDGCHGLAFLRYLRLP</sequence>
<dbReference type="AlphaFoldDB" id="A0A4Y4B6H1"/>
<dbReference type="Pfam" id="PF02720">
    <property type="entry name" value="DUF222"/>
    <property type="match status" value="1"/>
</dbReference>
<dbReference type="RefSeq" id="WP_141387023.1">
    <property type="nucleotide sequence ID" value="NZ_BJNQ01000015.1"/>
</dbReference>